<dbReference type="SUPFAM" id="SSF47413">
    <property type="entry name" value="lambda repressor-like DNA-binding domains"/>
    <property type="match status" value="1"/>
</dbReference>
<dbReference type="GO" id="GO:0003677">
    <property type="term" value="F:DNA binding"/>
    <property type="evidence" value="ECO:0007669"/>
    <property type="project" value="InterPro"/>
</dbReference>
<dbReference type="AlphaFoldDB" id="A0A8J6NF78"/>
<comment type="caution">
    <text evidence="2">The sequence shown here is derived from an EMBL/GenBank/DDBJ whole genome shotgun (WGS) entry which is preliminary data.</text>
</comment>
<dbReference type="Pfam" id="PF01381">
    <property type="entry name" value="HTH_3"/>
    <property type="match status" value="1"/>
</dbReference>
<name>A0A8J6NF78_9BACT</name>
<gene>
    <name evidence="2" type="ORF">H8E41_06725</name>
</gene>
<feature type="domain" description="HTH cro/C1-type" evidence="1">
    <location>
        <begin position="6"/>
        <end position="37"/>
    </location>
</feature>
<sequence length="122" mass="14279">MEKVEFAKIRKKIGKTQKQLAALLGVSLKAIHSYEQGWRSIPSHIERQIFFLLTNKRRGTEKTKPCWERKNCDRKEECPAWEFQAGHLCWFLCGTLCDCCAERNCKDKLDVCRECEVLKSLI</sequence>
<dbReference type="PROSITE" id="PS50943">
    <property type="entry name" value="HTH_CROC1"/>
    <property type="match status" value="1"/>
</dbReference>
<protein>
    <submittedName>
        <fullName evidence="2">Helix-turn-helix transcriptional regulator</fullName>
    </submittedName>
</protein>
<reference evidence="2 3" key="1">
    <citation type="submission" date="2020-08" db="EMBL/GenBank/DDBJ databases">
        <title>Bridging the membrane lipid divide: bacteria of the FCB group superphylum have the potential to synthesize archaeal ether lipids.</title>
        <authorList>
            <person name="Villanueva L."/>
            <person name="Von Meijenfeldt F.A.B."/>
            <person name="Westbye A.B."/>
            <person name="Yadav S."/>
            <person name="Hopmans E.C."/>
            <person name="Dutilh B.E."/>
            <person name="Sinninghe Damste J.S."/>
        </authorList>
    </citation>
    <scope>NUCLEOTIDE SEQUENCE [LARGE SCALE GENOMIC DNA]</scope>
    <source>
        <strain evidence="2">NIOZ-UU47</strain>
    </source>
</reference>
<evidence type="ECO:0000259" key="1">
    <source>
        <dbReference type="PROSITE" id="PS50943"/>
    </source>
</evidence>
<evidence type="ECO:0000313" key="2">
    <source>
        <dbReference type="EMBL" id="MBC8317583.1"/>
    </source>
</evidence>
<dbReference type="EMBL" id="JACNJZ010000093">
    <property type="protein sequence ID" value="MBC8317583.1"/>
    <property type="molecule type" value="Genomic_DNA"/>
</dbReference>
<proteinExistence type="predicted"/>
<dbReference type="CDD" id="cd00093">
    <property type="entry name" value="HTH_XRE"/>
    <property type="match status" value="1"/>
</dbReference>
<organism evidence="2 3">
    <name type="scientific">Candidatus Desulfobia pelagia</name>
    <dbReference type="NCBI Taxonomy" id="2841692"/>
    <lineage>
        <taxon>Bacteria</taxon>
        <taxon>Pseudomonadati</taxon>
        <taxon>Thermodesulfobacteriota</taxon>
        <taxon>Desulfobulbia</taxon>
        <taxon>Desulfobulbales</taxon>
        <taxon>Desulfobulbaceae</taxon>
        <taxon>Candidatus Desulfobia</taxon>
    </lineage>
</organism>
<evidence type="ECO:0000313" key="3">
    <source>
        <dbReference type="Proteomes" id="UP000614424"/>
    </source>
</evidence>
<dbReference type="Gene3D" id="1.10.260.40">
    <property type="entry name" value="lambda repressor-like DNA-binding domains"/>
    <property type="match status" value="1"/>
</dbReference>
<dbReference type="InterPro" id="IPR001387">
    <property type="entry name" value="Cro/C1-type_HTH"/>
</dbReference>
<dbReference type="InterPro" id="IPR010982">
    <property type="entry name" value="Lambda_DNA-bd_dom_sf"/>
</dbReference>
<accession>A0A8J6NF78</accession>
<dbReference type="Proteomes" id="UP000614424">
    <property type="component" value="Unassembled WGS sequence"/>
</dbReference>